<dbReference type="InterPro" id="IPR007484">
    <property type="entry name" value="Peptidase_M28"/>
</dbReference>
<evidence type="ECO:0000313" key="3">
    <source>
        <dbReference type="EMBL" id="MCA9754838.1"/>
    </source>
</evidence>
<protein>
    <submittedName>
        <fullName evidence="3">M28 family peptidase</fullName>
    </submittedName>
</protein>
<reference evidence="3" key="1">
    <citation type="submission" date="2020-04" db="EMBL/GenBank/DDBJ databases">
        <authorList>
            <person name="Zhang T."/>
        </authorList>
    </citation>
    <scope>NUCLEOTIDE SEQUENCE</scope>
    <source>
        <strain evidence="3">HKST-UBA02</strain>
    </source>
</reference>
<dbReference type="SUPFAM" id="SSF53187">
    <property type="entry name" value="Zn-dependent exopeptidases"/>
    <property type="match status" value="1"/>
</dbReference>
<dbReference type="PANTHER" id="PTHR12147:SF26">
    <property type="entry name" value="PEPTIDASE M28 DOMAIN-CONTAINING PROTEIN"/>
    <property type="match status" value="1"/>
</dbReference>
<dbReference type="GO" id="GO:0006508">
    <property type="term" value="P:proteolysis"/>
    <property type="evidence" value="ECO:0007669"/>
    <property type="project" value="InterPro"/>
</dbReference>
<comment type="caution">
    <text evidence="3">The sequence shown here is derived from an EMBL/GenBank/DDBJ whole genome shotgun (WGS) entry which is preliminary data.</text>
</comment>
<proteinExistence type="predicted"/>
<dbReference type="Proteomes" id="UP000739538">
    <property type="component" value="Unassembled WGS sequence"/>
</dbReference>
<sequence>MAPRERMGRIMEDVGVSRANRFRYASLGALVLGLTGLGVGTARAESPSLAVGGSQITRRAIEEHVHQLSTPDMEGRGNGTEGARRAADYVAQRFRASGLEPAGTSETPDGTLASGGKKSKSGGAYFHPYVGYTGVRVEGVIGLRDNNRGYAFNDDYTPLGFSEDGQHTGDLVFVGYGVSAPELGYDDYAGIDVRDKIVLAFLGEPGMRDAGSPFDGTSPTIHSDLYRKAQVALEHGAKGLILTPGPLYAKDIDRVWKISTEVAFRNSGIMVCQMTNNAAKSLVEPAGLTLDELQKKIDESHEPASKDLANRCEMRVRLRRVETQMANVVGKIPGKSDRAVVFVANLDGYGMGPDNSNPVVYPSANDNATGVAALLEIARVVEQMPEAERTVYFVVTSGRRLTSAGSEALLRDRVIDPESVDLFINAFALGSKNFSSLEVMGTASGSGLEALLGDVNKQVRAPVSLRTDRTVSSAGDHIPWYRAGVPVLTLFGGAARVIGTPLDTESEVDWGSFERRARYAYGLVRAASEWTGAFTSAER</sequence>
<accession>A0A956SE04</accession>
<dbReference type="Pfam" id="PF04389">
    <property type="entry name" value="Peptidase_M28"/>
    <property type="match status" value="1"/>
</dbReference>
<gene>
    <name evidence="3" type="ORF">KDA27_03480</name>
</gene>
<evidence type="ECO:0000313" key="4">
    <source>
        <dbReference type="Proteomes" id="UP000739538"/>
    </source>
</evidence>
<feature type="domain" description="Peptidase M28" evidence="2">
    <location>
        <begin position="327"/>
        <end position="520"/>
    </location>
</feature>
<name>A0A956SE04_UNCEI</name>
<evidence type="ECO:0000256" key="1">
    <source>
        <dbReference type="SAM" id="MobiDB-lite"/>
    </source>
</evidence>
<organism evidence="3 4">
    <name type="scientific">Eiseniibacteriota bacterium</name>
    <dbReference type="NCBI Taxonomy" id="2212470"/>
    <lineage>
        <taxon>Bacteria</taxon>
        <taxon>Candidatus Eiseniibacteriota</taxon>
    </lineage>
</organism>
<dbReference type="SUPFAM" id="SSF52025">
    <property type="entry name" value="PA domain"/>
    <property type="match status" value="1"/>
</dbReference>
<dbReference type="PANTHER" id="PTHR12147">
    <property type="entry name" value="METALLOPEPTIDASE M28 FAMILY MEMBER"/>
    <property type="match status" value="1"/>
</dbReference>
<dbReference type="GO" id="GO:0008235">
    <property type="term" value="F:metalloexopeptidase activity"/>
    <property type="evidence" value="ECO:0007669"/>
    <property type="project" value="InterPro"/>
</dbReference>
<dbReference type="InterPro" id="IPR045175">
    <property type="entry name" value="M28_fam"/>
</dbReference>
<dbReference type="Gene3D" id="3.50.30.30">
    <property type="match status" value="1"/>
</dbReference>
<dbReference type="InterPro" id="IPR046450">
    <property type="entry name" value="PA_dom_sf"/>
</dbReference>
<feature type="region of interest" description="Disordered" evidence="1">
    <location>
        <begin position="97"/>
        <end position="118"/>
    </location>
</feature>
<reference evidence="3" key="2">
    <citation type="journal article" date="2021" name="Microbiome">
        <title>Successional dynamics and alternative stable states in a saline activated sludge microbial community over 9 years.</title>
        <authorList>
            <person name="Wang Y."/>
            <person name="Ye J."/>
            <person name="Ju F."/>
            <person name="Liu L."/>
            <person name="Boyd J.A."/>
            <person name="Deng Y."/>
            <person name="Parks D.H."/>
            <person name="Jiang X."/>
            <person name="Yin X."/>
            <person name="Woodcroft B.J."/>
            <person name="Tyson G.W."/>
            <person name="Hugenholtz P."/>
            <person name="Polz M.F."/>
            <person name="Zhang T."/>
        </authorList>
    </citation>
    <scope>NUCLEOTIDE SEQUENCE</scope>
    <source>
        <strain evidence="3">HKST-UBA02</strain>
    </source>
</reference>
<dbReference type="EMBL" id="JAGQHS010000010">
    <property type="protein sequence ID" value="MCA9754838.1"/>
    <property type="molecule type" value="Genomic_DNA"/>
</dbReference>
<dbReference type="AlphaFoldDB" id="A0A956SE04"/>
<dbReference type="Gene3D" id="3.40.630.10">
    <property type="entry name" value="Zn peptidases"/>
    <property type="match status" value="2"/>
</dbReference>
<evidence type="ECO:0000259" key="2">
    <source>
        <dbReference type="Pfam" id="PF04389"/>
    </source>
</evidence>